<dbReference type="AlphaFoldDB" id="A0A916YKB2"/>
<comment type="caution">
    <text evidence="5">The sequence shown here is derived from an EMBL/GenBank/DDBJ whole genome shotgun (WGS) entry which is preliminary data.</text>
</comment>
<dbReference type="CDD" id="cd00090">
    <property type="entry name" value="HTH_ARSR"/>
    <property type="match status" value="1"/>
</dbReference>
<evidence type="ECO:0000256" key="2">
    <source>
        <dbReference type="ARBA" id="ARBA00023125"/>
    </source>
</evidence>
<dbReference type="Pfam" id="PF01022">
    <property type="entry name" value="HTH_5"/>
    <property type="match status" value="1"/>
</dbReference>
<organism evidence="5 6">
    <name type="scientific">Paenibacillus nasutitermitis</name>
    <dbReference type="NCBI Taxonomy" id="1652958"/>
    <lineage>
        <taxon>Bacteria</taxon>
        <taxon>Bacillati</taxon>
        <taxon>Bacillota</taxon>
        <taxon>Bacilli</taxon>
        <taxon>Bacillales</taxon>
        <taxon>Paenibacillaceae</taxon>
        <taxon>Paenibacillus</taxon>
    </lineage>
</organism>
<dbReference type="GO" id="GO:0003700">
    <property type="term" value="F:DNA-binding transcription factor activity"/>
    <property type="evidence" value="ECO:0007669"/>
    <property type="project" value="InterPro"/>
</dbReference>
<gene>
    <name evidence="5" type="ORF">GCM10010911_02340</name>
</gene>
<dbReference type="EMBL" id="BMHP01000001">
    <property type="protein sequence ID" value="GGD48389.1"/>
    <property type="molecule type" value="Genomic_DNA"/>
</dbReference>
<dbReference type="InterPro" id="IPR051081">
    <property type="entry name" value="HTH_MetalResp_TranReg"/>
</dbReference>
<dbReference type="RefSeq" id="WP_188988333.1">
    <property type="nucleotide sequence ID" value="NZ_BMHP01000001.1"/>
</dbReference>
<dbReference type="InterPro" id="IPR036390">
    <property type="entry name" value="WH_DNA-bd_sf"/>
</dbReference>
<dbReference type="InterPro" id="IPR036388">
    <property type="entry name" value="WH-like_DNA-bd_sf"/>
</dbReference>
<reference evidence="5" key="2">
    <citation type="submission" date="2020-09" db="EMBL/GenBank/DDBJ databases">
        <authorList>
            <person name="Sun Q."/>
            <person name="Zhou Y."/>
        </authorList>
    </citation>
    <scope>NUCLEOTIDE SEQUENCE</scope>
    <source>
        <strain evidence="5">CGMCC 1.15178</strain>
    </source>
</reference>
<dbReference type="SMART" id="SM00418">
    <property type="entry name" value="HTH_ARSR"/>
    <property type="match status" value="1"/>
</dbReference>
<name>A0A916YKB2_9BACL</name>
<dbReference type="Proteomes" id="UP000612456">
    <property type="component" value="Unassembled WGS sequence"/>
</dbReference>
<dbReference type="InterPro" id="IPR001845">
    <property type="entry name" value="HTH_ArsR_DNA-bd_dom"/>
</dbReference>
<evidence type="ECO:0000256" key="3">
    <source>
        <dbReference type="ARBA" id="ARBA00023163"/>
    </source>
</evidence>
<keyword evidence="1" id="KW-0805">Transcription regulation</keyword>
<dbReference type="Gene3D" id="1.10.10.10">
    <property type="entry name" value="Winged helix-like DNA-binding domain superfamily/Winged helix DNA-binding domain"/>
    <property type="match status" value="1"/>
</dbReference>
<feature type="domain" description="HTH arsR-type" evidence="4">
    <location>
        <begin position="1"/>
        <end position="93"/>
    </location>
</feature>
<dbReference type="InterPro" id="IPR011991">
    <property type="entry name" value="ArsR-like_HTH"/>
</dbReference>
<dbReference type="PANTHER" id="PTHR33154">
    <property type="entry name" value="TRANSCRIPTIONAL REGULATOR, ARSR FAMILY"/>
    <property type="match status" value="1"/>
</dbReference>
<evidence type="ECO:0000256" key="1">
    <source>
        <dbReference type="ARBA" id="ARBA00023015"/>
    </source>
</evidence>
<evidence type="ECO:0000313" key="5">
    <source>
        <dbReference type="EMBL" id="GGD48389.1"/>
    </source>
</evidence>
<keyword evidence="2" id="KW-0238">DNA-binding</keyword>
<accession>A0A916YKB2</accession>
<evidence type="ECO:0000313" key="6">
    <source>
        <dbReference type="Proteomes" id="UP000612456"/>
    </source>
</evidence>
<dbReference type="NCBIfam" id="NF033788">
    <property type="entry name" value="HTH_metalloreg"/>
    <property type="match status" value="1"/>
</dbReference>
<sequence>MNENNQLRDVFDAIADPTRRRLIHLLVDAEELPLELKGQFQMGRSAVSKHLAILKEAGLVLDRKVGRETRFRLNASPLREVQDWVAFYSKFWGTNMLRLNQLLEEEEE</sequence>
<dbReference type="GO" id="GO:0003677">
    <property type="term" value="F:DNA binding"/>
    <property type="evidence" value="ECO:0007669"/>
    <property type="project" value="UniProtKB-KW"/>
</dbReference>
<evidence type="ECO:0000259" key="4">
    <source>
        <dbReference type="PROSITE" id="PS50987"/>
    </source>
</evidence>
<dbReference type="PRINTS" id="PR00778">
    <property type="entry name" value="HTHARSR"/>
</dbReference>
<reference evidence="5" key="1">
    <citation type="journal article" date="2014" name="Int. J. Syst. Evol. Microbiol.">
        <title>Complete genome sequence of Corynebacterium casei LMG S-19264T (=DSM 44701T), isolated from a smear-ripened cheese.</title>
        <authorList>
            <consortium name="US DOE Joint Genome Institute (JGI-PGF)"/>
            <person name="Walter F."/>
            <person name="Albersmeier A."/>
            <person name="Kalinowski J."/>
            <person name="Ruckert C."/>
        </authorList>
    </citation>
    <scope>NUCLEOTIDE SEQUENCE</scope>
    <source>
        <strain evidence="5">CGMCC 1.15178</strain>
    </source>
</reference>
<protein>
    <submittedName>
        <fullName evidence="5">Transcriptional regulator</fullName>
    </submittedName>
</protein>
<keyword evidence="6" id="KW-1185">Reference proteome</keyword>
<dbReference type="SUPFAM" id="SSF46785">
    <property type="entry name" value="Winged helix' DNA-binding domain"/>
    <property type="match status" value="1"/>
</dbReference>
<keyword evidence="3" id="KW-0804">Transcription</keyword>
<proteinExistence type="predicted"/>
<dbReference type="PANTHER" id="PTHR33154:SF33">
    <property type="entry name" value="TRANSCRIPTIONAL REPRESSOR SDPR"/>
    <property type="match status" value="1"/>
</dbReference>
<dbReference type="PROSITE" id="PS50987">
    <property type="entry name" value="HTH_ARSR_2"/>
    <property type="match status" value="1"/>
</dbReference>